<dbReference type="EMBL" id="MJEL01000004">
    <property type="protein sequence ID" value="OEH99100.1"/>
    <property type="molecule type" value="Genomic_DNA"/>
</dbReference>
<dbReference type="RefSeq" id="WP_069721034.1">
    <property type="nucleotide sequence ID" value="NZ_MJEL01000004.1"/>
</dbReference>
<proteinExistence type="predicted"/>
<name>A0A3F3IH31_SALER</name>
<dbReference type="Proteomes" id="UP000852880">
    <property type="component" value="Unassembled WGS sequence"/>
</dbReference>
<accession>A0A3F3IH31</accession>
<comment type="caution">
    <text evidence="1">The sequence shown here is derived from an EMBL/GenBank/DDBJ whole genome shotgun (WGS) entry which is preliminary data.</text>
</comment>
<evidence type="ECO:0000313" key="1">
    <source>
        <dbReference type="EMBL" id="OEH99100.1"/>
    </source>
</evidence>
<gene>
    <name evidence="1" type="ORF">BH006_14075</name>
</gene>
<reference evidence="1" key="1">
    <citation type="submission" date="2016-09" db="EMBL/GenBank/DDBJ databases">
        <title>Whole Genome Sequencing of Salmonella enterica subsp. enterica serovar Nottingham.</title>
        <authorList>
            <person name="Zheng J."/>
            <person name="Wang H."/>
        </authorList>
    </citation>
    <scope>NUCLEOTIDE SEQUENCE [LARGE SCALE GENOMIC DNA]</scope>
    <source>
        <strain evidence="1">CFSAN055411</strain>
    </source>
</reference>
<sequence length="72" mass="7597">MTSVEKQEFATLLYLFRGMAASATGEERAAIDAAEAESRAFIEKLRADHPDGSGLVGGLIAVLDTVVNSDIV</sequence>
<protein>
    <submittedName>
        <fullName evidence="1">Uncharacterized protein</fullName>
    </submittedName>
</protein>
<organism evidence="1">
    <name type="scientific">Salmonella enterica</name>
    <name type="common">Salmonella choleraesuis</name>
    <dbReference type="NCBI Taxonomy" id="28901"/>
    <lineage>
        <taxon>Bacteria</taxon>
        <taxon>Pseudomonadati</taxon>
        <taxon>Pseudomonadota</taxon>
        <taxon>Gammaproteobacteria</taxon>
        <taxon>Enterobacterales</taxon>
        <taxon>Enterobacteriaceae</taxon>
        <taxon>Salmonella</taxon>
    </lineage>
</organism>
<dbReference type="AlphaFoldDB" id="A0A3F3IH31"/>